<dbReference type="GO" id="GO:0030992">
    <property type="term" value="C:intraciliary transport particle B"/>
    <property type="evidence" value="ECO:0007669"/>
    <property type="project" value="TreeGrafter"/>
</dbReference>
<gene>
    <name evidence="8" type="ORF">C7M84_010224</name>
</gene>
<feature type="region of interest" description="Disordered" evidence="7">
    <location>
        <begin position="126"/>
        <end position="154"/>
    </location>
</feature>
<evidence type="ECO:0000256" key="3">
    <source>
        <dbReference type="ARBA" id="ARBA00022794"/>
    </source>
</evidence>
<evidence type="ECO:0000313" key="8">
    <source>
        <dbReference type="EMBL" id="ROT71448.1"/>
    </source>
</evidence>
<dbReference type="EMBL" id="QCYY01002296">
    <property type="protein sequence ID" value="ROT71448.1"/>
    <property type="molecule type" value="Genomic_DNA"/>
</dbReference>
<dbReference type="InterPro" id="IPR019366">
    <property type="entry name" value="Clusterin-associated_protein-1"/>
</dbReference>
<dbReference type="Pfam" id="PF10234">
    <property type="entry name" value="Cluap1"/>
    <property type="match status" value="1"/>
</dbReference>
<sequence length="168" mass="18573">MLRSLGFRRLISVENFRSPNFPLVSEILVWLVGRFDPSADLPTDVDTEQDRVIFVRSVAQFMAAKAHVRLNTKKLYQSDGYAVQEILKALTLLYDAIQSNAQSRRDFDDPTETTLNFDVSNKVRKGVGGEGGVGGGLDEGVEGESQRDFDDPTETTLNFDVSIRLGGG</sequence>
<evidence type="ECO:0008006" key="10">
    <source>
        <dbReference type="Google" id="ProtNLM"/>
    </source>
</evidence>
<evidence type="ECO:0000256" key="7">
    <source>
        <dbReference type="SAM" id="MobiDB-lite"/>
    </source>
</evidence>
<dbReference type="STRING" id="6689.A0A423T5F5"/>
<keyword evidence="3" id="KW-0970">Cilium biogenesis/degradation</keyword>
<reference evidence="8 9" key="2">
    <citation type="submission" date="2019-01" db="EMBL/GenBank/DDBJ databases">
        <title>The decoding of complex shrimp genome reveals the adaptation for benthos swimmer, frequently molting mechanism and breeding impact on genome.</title>
        <authorList>
            <person name="Sun Y."/>
            <person name="Gao Y."/>
            <person name="Yu Y."/>
        </authorList>
    </citation>
    <scope>NUCLEOTIDE SEQUENCE [LARGE SCALE GENOMIC DNA]</scope>
    <source>
        <tissue evidence="8">Muscle</tissue>
    </source>
</reference>
<evidence type="ECO:0000256" key="2">
    <source>
        <dbReference type="ARBA" id="ARBA00008340"/>
    </source>
</evidence>
<reference evidence="8 9" key="1">
    <citation type="submission" date="2018-04" db="EMBL/GenBank/DDBJ databases">
        <authorList>
            <person name="Zhang X."/>
            <person name="Yuan J."/>
            <person name="Li F."/>
            <person name="Xiang J."/>
        </authorList>
    </citation>
    <scope>NUCLEOTIDE SEQUENCE [LARGE SCALE GENOMIC DNA]</scope>
    <source>
        <tissue evidence="8">Muscle</tissue>
    </source>
</reference>
<keyword evidence="4" id="KW-0175">Coiled coil</keyword>
<keyword evidence="5" id="KW-0969">Cilium</keyword>
<dbReference type="GO" id="GO:0005929">
    <property type="term" value="C:cilium"/>
    <property type="evidence" value="ECO:0007669"/>
    <property type="project" value="UniProtKB-SubCell"/>
</dbReference>
<dbReference type="PANTHER" id="PTHR21547:SF0">
    <property type="entry name" value="CLUSTERIN-ASSOCIATED PROTEIN 1"/>
    <property type="match status" value="1"/>
</dbReference>
<proteinExistence type="inferred from homology"/>
<comment type="caution">
    <text evidence="8">The sequence shown here is derived from an EMBL/GenBank/DDBJ whole genome shotgun (WGS) entry which is preliminary data.</text>
</comment>
<accession>A0A423T5F5</accession>
<dbReference type="Proteomes" id="UP000283509">
    <property type="component" value="Unassembled WGS sequence"/>
</dbReference>
<dbReference type="OrthoDB" id="438545at2759"/>
<comment type="similarity">
    <text evidence="2">Belongs to the CLUAP1 family.</text>
</comment>
<dbReference type="GO" id="GO:0060271">
    <property type="term" value="P:cilium assembly"/>
    <property type="evidence" value="ECO:0007669"/>
    <property type="project" value="TreeGrafter"/>
</dbReference>
<evidence type="ECO:0000256" key="5">
    <source>
        <dbReference type="ARBA" id="ARBA00023069"/>
    </source>
</evidence>
<dbReference type="AlphaFoldDB" id="A0A423T5F5"/>
<organism evidence="8 9">
    <name type="scientific">Penaeus vannamei</name>
    <name type="common">Whiteleg shrimp</name>
    <name type="synonym">Litopenaeus vannamei</name>
    <dbReference type="NCBI Taxonomy" id="6689"/>
    <lineage>
        <taxon>Eukaryota</taxon>
        <taxon>Metazoa</taxon>
        <taxon>Ecdysozoa</taxon>
        <taxon>Arthropoda</taxon>
        <taxon>Crustacea</taxon>
        <taxon>Multicrustacea</taxon>
        <taxon>Malacostraca</taxon>
        <taxon>Eumalacostraca</taxon>
        <taxon>Eucarida</taxon>
        <taxon>Decapoda</taxon>
        <taxon>Dendrobranchiata</taxon>
        <taxon>Penaeoidea</taxon>
        <taxon>Penaeidae</taxon>
        <taxon>Penaeus</taxon>
    </lineage>
</organism>
<protein>
    <recommendedName>
        <fullName evidence="10">Clusterin-associated protein 1</fullName>
    </recommendedName>
</protein>
<evidence type="ECO:0000313" key="9">
    <source>
        <dbReference type="Proteomes" id="UP000283509"/>
    </source>
</evidence>
<dbReference type="PANTHER" id="PTHR21547">
    <property type="entry name" value="CLUSTERIN ASSOCIATED PROTEIN 1"/>
    <property type="match status" value="1"/>
</dbReference>
<evidence type="ECO:0000256" key="4">
    <source>
        <dbReference type="ARBA" id="ARBA00023054"/>
    </source>
</evidence>
<evidence type="ECO:0000256" key="6">
    <source>
        <dbReference type="ARBA" id="ARBA00023273"/>
    </source>
</evidence>
<comment type="subcellular location">
    <subcellularLocation>
        <location evidence="1">Cell projection</location>
        <location evidence="1">Cilium</location>
    </subcellularLocation>
</comment>
<keyword evidence="6" id="KW-0966">Cell projection</keyword>
<feature type="compositionally biased region" description="Gly residues" evidence="7">
    <location>
        <begin position="126"/>
        <end position="138"/>
    </location>
</feature>
<name>A0A423T5F5_PENVA</name>
<dbReference type="GO" id="GO:0005815">
    <property type="term" value="C:microtubule organizing center"/>
    <property type="evidence" value="ECO:0007669"/>
    <property type="project" value="TreeGrafter"/>
</dbReference>
<keyword evidence="9" id="KW-1185">Reference proteome</keyword>
<evidence type="ECO:0000256" key="1">
    <source>
        <dbReference type="ARBA" id="ARBA00004138"/>
    </source>
</evidence>